<comment type="subcellular location">
    <subcellularLocation>
        <location evidence="1">Membrane</location>
        <topology evidence="1">Single-pass membrane protein</topology>
    </subcellularLocation>
</comment>
<evidence type="ECO:0000256" key="1">
    <source>
        <dbReference type="ARBA" id="ARBA00004167"/>
    </source>
</evidence>
<feature type="compositionally biased region" description="Gly residues" evidence="6">
    <location>
        <begin position="72"/>
        <end position="82"/>
    </location>
</feature>
<evidence type="ECO:0000256" key="6">
    <source>
        <dbReference type="SAM" id="MobiDB-lite"/>
    </source>
</evidence>
<dbReference type="FunFam" id="1.10.287.110:FF:000087">
    <property type="entry name" value="DnaJ homolog subfamily C member 4"/>
    <property type="match status" value="1"/>
</dbReference>
<dbReference type="GO" id="GO:0016020">
    <property type="term" value="C:membrane"/>
    <property type="evidence" value="ECO:0007669"/>
    <property type="project" value="UniProtKB-SubCell"/>
</dbReference>
<keyword evidence="3 7" id="KW-1133">Transmembrane helix</keyword>
<name>A0A0F7H163_PELHO</name>
<dbReference type="EMBL" id="KM593365">
    <property type="protein sequence ID" value="AKG63538.1"/>
    <property type="molecule type" value="mRNA"/>
</dbReference>
<gene>
    <name evidence="9" type="primary">NDHT</name>
</gene>
<protein>
    <submittedName>
        <fullName evidence="9">Chaperone DnaJ-domain superfamily protein</fullName>
    </submittedName>
</protein>
<reference evidence="9" key="1">
    <citation type="journal article" date="2015" name="BMC Plant Biol.">
        <title>NDH expression marks major transitions in plant evolution and reveals coordinate intracellular gene loss.</title>
        <authorList>
            <person name="Ruhlman T.A."/>
            <person name="Chang W.J."/>
            <person name="Chen J.J."/>
            <person name="Huang Y.T."/>
            <person name="Chan M.T."/>
            <person name="Zhang J."/>
            <person name="Liao D.C."/>
            <person name="Blazier J.C."/>
            <person name="Jin X."/>
            <person name="Shih M.C."/>
            <person name="Jansen R.K."/>
            <person name="Lin C.S."/>
        </authorList>
    </citation>
    <scope>NUCLEOTIDE SEQUENCE</scope>
</reference>
<dbReference type="PROSITE" id="PS00636">
    <property type="entry name" value="DNAJ_1"/>
    <property type="match status" value="1"/>
</dbReference>
<evidence type="ECO:0000256" key="2">
    <source>
        <dbReference type="ARBA" id="ARBA00022692"/>
    </source>
</evidence>
<evidence type="ECO:0000256" key="3">
    <source>
        <dbReference type="ARBA" id="ARBA00022989"/>
    </source>
</evidence>
<dbReference type="PRINTS" id="PR00625">
    <property type="entry name" value="JDOMAIN"/>
</dbReference>
<feature type="domain" description="J" evidence="8">
    <location>
        <begin position="113"/>
        <end position="179"/>
    </location>
</feature>
<dbReference type="InterPro" id="IPR018253">
    <property type="entry name" value="DnaJ_domain_CS"/>
</dbReference>
<dbReference type="SMART" id="SM00271">
    <property type="entry name" value="DnaJ"/>
    <property type="match status" value="1"/>
</dbReference>
<dbReference type="InterPro" id="IPR044618">
    <property type="entry name" value="NdhT-like"/>
</dbReference>
<evidence type="ECO:0000313" key="9">
    <source>
        <dbReference type="EMBL" id="AKG63538.1"/>
    </source>
</evidence>
<keyword evidence="4 7" id="KW-0472">Membrane</keyword>
<evidence type="ECO:0000259" key="8">
    <source>
        <dbReference type="PROSITE" id="PS50076"/>
    </source>
</evidence>
<dbReference type="SUPFAM" id="SSF46565">
    <property type="entry name" value="Chaperone J-domain"/>
    <property type="match status" value="1"/>
</dbReference>
<dbReference type="CDD" id="cd06257">
    <property type="entry name" value="DnaJ"/>
    <property type="match status" value="1"/>
</dbReference>
<organism evidence="9">
    <name type="scientific">Pelargonium hortorum</name>
    <name type="common">Common geranium</name>
    <name type="synonym">Pelargonium inquinans x Pelargonium zonale</name>
    <dbReference type="NCBI Taxonomy" id="4031"/>
    <lineage>
        <taxon>Eukaryota</taxon>
        <taxon>Viridiplantae</taxon>
        <taxon>Streptophyta</taxon>
        <taxon>Embryophyta</taxon>
        <taxon>Tracheophyta</taxon>
        <taxon>Spermatophyta</taxon>
        <taxon>Magnoliopsida</taxon>
        <taxon>eudicotyledons</taxon>
        <taxon>Gunneridae</taxon>
        <taxon>Pentapetalae</taxon>
        <taxon>rosids</taxon>
        <taxon>malvids</taxon>
        <taxon>Geraniales</taxon>
        <taxon>Geraniaceae</taxon>
        <taxon>Pelargonium</taxon>
    </lineage>
</organism>
<dbReference type="PANTHER" id="PTHR45283:SF1">
    <property type="entry name" value="NAD(P)H-QUINONE OXIDOREDUCTASE SUBUNIT T, CHLOROPLASTIC"/>
    <property type="match status" value="1"/>
</dbReference>
<evidence type="ECO:0000256" key="5">
    <source>
        <dbReference type="ARBA" id="ARBA00023186"/>
    </source>
</evidence>
<feature type="region of interest" description="Disordered" evidence="6">
    <location>
        <begin position="69"/>
        <end position="93"/>
    </location>
</feature>
<proteinExistence type="evidence at transcript level"/>
<sequence>MASTTTPQALSYSLLPIHRNPNKISHFVQQTPTILTTSRRNGTFRVLAAAAQGPSGPDVDTRIHWENDEEGWIGGESGGSSEAGGQNRFSEEEEKKSMLGERFAELLNESSDSHYQFLGVSATADLEEIKGAYRRLSKEYHPDTTSLPLKAASEKFMRLREVYSVLSNEGKREFYDWTLAQEAASRKAERMIMEDPQQENLDTYVVVPDMVDRLDGKNMPLSDQALSALTFDIAVIIFSICCIVYVLVFKESY</sequence>
<dbReference type="PANTHER" id="PTHR45283">
    <property type="entry name" value="NAD(P)H-QUINONE OXIDOREDUCTASE SUBUNIT T, CHLOROPLASTIC"/>
    <property type="match status" value="1"/>
</dbReference>
<feature type="transmembrane region" description="Helical" evidence="7">
    <location>
        <begin position="225"/>
        <end position="248"/>
    </location>
</feature>
<dbReference type="InterPro" id="IPR036869">
    <property type="entry name" value="J_dom_sf"/>
</dbReference>
<keyword evidence="2 7" id="KW-0812">Transmembrane</keyword>
<evidence type="ECO:0000256" key="7">
    <source>
        <dbReference type="SAM" id="Phobius"/>
    </source>
</evidence>
<dbReference type="Pfam" id="PF00226">
    <property type="entry name" value="DnaJ"/>
    <property type="match status" value="1"/>
</dbReference>
<dbReference type="Gene3D" id="1.10.287.110">
    <property type="entry name" value="DnaJ domain"/>
    <property type="match status" value="1"/>
</dbReference>
<dbReference type="AlphaFoldDB" id="A0A0F7H163"/>
<evidence type="ECO:0000256" key="4">
    <source>
        <dbReference type="ARBA" id="ARBA00023136"/>
    </source>
</evidence>
<dbReference type="InterPro" id="IPR001623">
    <property type="entry name" value="DnaJ_domain"/>
</dbReference>
<dbReference type="PROSITE" id="PS50076">
    <property type="entry name" value="DNAJ_2"/>
    <property type="match status" value="1"/>
</dbReference>
<keyword evidence="5" id="KW-0143">Chaperone</keyword>
<accession>A0A0F7H163</accession>